<name>A0A420W9J3_9BACT</name>
<evidence type="ECO:0000256" key="1">
    <source>
        <dbReference type="ARBA" id="ARBA00004442"/>
    </source>
</evidence>
<dbReference type="PANTHER" id="PTHR30026:SF20">
    <property type="entry name" value="OUTER MEMBRANE PROTEIN TOLC"/>
    <property type="match status" value="1"/>
</dbReference>
<gene>
    <name evidence="10" type="ORF">C7457_0893</name>
</gene>
<dbReference type="Pfam" id="PF02321">
    <property type="entry name" value="OEP"/>
    <property type="match status" value="2"/>
</dbReference>
<evidence type="ECO:0000256" key="7">
    <source>
        <dbReference type="ARBA" id="ARBA00023237"/>
    </source>
</evidence>
<evidence type="ECO:0000256" key="4">
    <source>
        <dbReference type="ARBA" id="ARBA00022452"/>
    </source>
</evidence>
<keyword evidence="7" id="KW-0998">Cell outer membrane</keyword>
<evidence type="ECO:0000256" key="2">
    <source>
        <dbReference type="ARBA" id="ARBA00007613"/>
    </source>
</evidence>
<keyword evidence="3" id="KW-0813">Transport</keyword>
<evidence type="ECO:0000313" key="10">
    <source>
        <dbReference type="EMBL" id="RKQ64003.1"/>
    </source>
</evidence>
<dbReference type="GO" id="GO:0015288">
    <property type="term" value="F:porin activity"/>
    <property type="evidence" value="ECO:0007669"/>
    <property type="project" value="TreeGrafter"/>
</dbReference>
<dbReference type="Gene3D" id="1.20.1600.10">
    <property type="entry name" value="Outer membrane efflux proteins (OEP)"/>
    <property type="match status" value="1"/>
</dbReference>
<feature type="chain" id="PRO_5019297744" evidence="9">
    <location>
        <begin position="19"/>
        <end position="415"/>
    </location>
</feature>
<keyword evidence="5" id="KW-0812">Transmembrane</keyword>
<keyword evidence="9" id="KW-0732">Signal</keyword>
<comment type="subcellular location">
    <subcellularLocation>
        <location evidence="1">Cell outer membrane</location>
    </subcellularLocation>
</comment>
<protein>
    <submittedName>
        <fullName evidence="10">Outer membrane protein TolC</fullName>
    </submittedName>
</protein>
<sequence length="415" mass="48089">MKLLTAALFTLIPLSAYAVTPEEVAKYLLNNSLDIKTAKKSVEKERISRVVTEREFFPEINLSASFSEFYPDFKESWNQKYSLGATVSAEPINFQRFVKLEIDSTRIKAKEEKLKETLLEQLFLALKELYNLKAYQERILFKEESLRSAKEILKVAQEKYKKGLVMITDVLKAKSQVENVKGELSKLKAQYRQSFNRLNELLNFSLSEEEKPQFEFLKEKVSVEKKELLRTALEMRPEVKEAKEEVKENSLRVKYTQRTLSPRLNLSFSWNRSGTSFWPQDRNYSAGVSLNFPIFDSGLTTYRTMAQEKEKEISLINLKKVKNRVKREVLDAIADVESGYENLKSAKAFLEFSKRAYERTLNEYKLGVSDIVSLLQAYTNLKEAQDRYVSSLLNYNISLLSLKKATGELLTEVKK</sequence>
<proteinExistence type="inferred from homology"/>
<feature type="signal peptide" evidence="9">
    <location>
        <begin position="1"/>
        <end position="18"/>
    </location>
</feature>
<dbReference type="RefSeq" id="WP_121170391.1">
    <property type="nucleotide sequence ID" value="NZ_RBIE01000001.1"/>
</dbReference>
<organism evidence="10 11">
    <name type="scientific">Thermovibrio guaymasensis</name>
    <dbReference type="NCBI Taxonomy" id="240167"/>
    <lineage>
        <taxon>Bacteria</taxon>
        <taxon>Pseudomonadati</taxon>
        <taxon>Aquificota</taxon>
        <taxon>Aquificia</taxon>
        <taxon>Desulfurobacteriales</taxon>
        <taxon>Desulfurobacteriaceae</taxon>
        <taxon>Thermovibrio</taxon>
    </lineage>
</organism>
<dbReference type="GO" id="GO:0009279">
    <property type="term" value="C:cell outer membrane"/>
    <property type="evidence" value="ECO:0007669"/>
    <property type="project" value="UniProtKB-SubCell"/>
</dbReference>
<dbReference type="Proteomes" id="UP000280881">
    <property type="component" value="Unassembled WGS sequence"/>
</dbReference>
<evidence type="ECO:0000256" key="5">
    <source>
        <dbReference type="ARBA" id="ARBA00022692"/>
    </source>
</evidence>
<dbReference type="EMBL" id="RBIE01000001">
    <property type="protein sequence ID" value="RKQ64003.1"/>
    <property type="molecule type" value="Genomic_DNA"/>
</dbReference>
<keyword evidence="6" id="KW-0472">Membrane</keyword>
<dbReference type="OrthoDB" id="13803at2"/>
<keyword evidence="8" id="KW-0175">Coiled coil</keyword>
<dbReference type="AlphaFoldDB" id="A0A420W9J3"/>
<accession>A0A420W9J3</accession>
<comment type="caution">
    <text evidence="10">The sequence shown here is derived from an EMBL/GenBank/DDBJ whole genome shotgun (WGS) entry which is preliminary data.</text>
</comment>
<dbReference type="GO" id="GO:1990281">
    <property type="term" value="C:efflux pump complex"/>
    <property type="evidence" value="ECO:0007669"/>
    <property type="project" value="TreeGrafter"/>
</dbReference>
<reference evidence="10 11" key="1">
    <citation type="submission" date="2018-10" db="EMBL/GenBank/DDBJ databases">
        <title>Genomic Encyclopedia of Type Strains, Phase IV (KMG-IV): sequencing the most valuable type-strain genomes for metagenomic binning, comparative biology and taxonomic classification.</title>
        <authorList>
            <person name="Goeker M."/>
        </authorList>
    </citation>
    <scope>NUCLEOTIDE SEQUENCE [LARGE SCALE GENOMIC DNA]</scope>
    <source>
        <strain evidence="10 11">DSM 15521</strain>
    </source>
</reference>
<dbReference type="InterPro" id="IPR003423">
    <property type="entry name" value="OMP_efflux"/>
</dbReference>
<evidence type="ECO:0000256" key="8">
    <source>
        <dbReference type="SAM" id="Coils"/>
    </source>
</evidence>
<evidence type="ECO:0000256" key="6">
    <source>
        <dbReference type="ARBA" id="ARBA00023136"/>
    </source>
</evidence>
<dbReference type="GO" id="GO:0015562">
    <property type="term" value="F:efflux transmembrane transporter activity"/>
    <property type="evidence" value="ECO:0007669"/>
    <property type="project" value="InterPro"/>
</dbReference>
<evidence type="ECO:0000313" key="11">
    <source>
        <dbReference type="Proteomes" id="UP000280881"/>
    </source>
</evidence>
<feature type="coiled-coil region" evidence="8">
    <location>
        <begin position="170"/>
        <end position="197"/>
    </location>
</feature>
<dbReference type="PANTHER" id="PTHR30026">
    <property type="entry name" value="OUTER MEMBRANE PROTEIN TOLC"/>
    <property type="match status" value="1"/>
</dbReference>
<dbReference type="SUPFAM" id="SSF56954">
    <property type="entry name" value="Outer membrane efflux proteins (OEP)"/>
    <property type="match status" value="1"/>
</dbReference>
<keyword evidence="11" id="KW-1185">Reference proteome</keyword>
<evidence type="ECO:0000256" key="3">
    <source>
        <dbReference type="ARBA" id="ARBA00022448"/>
    </source>
</evidence>
<keyword evidence="4" id="KW-1134">Transmembrane beta strand</keyword>
<dbReference type="InterPro" id="IPR051906">
    <property type="entry name" value="TolC-like"/>
</dbReference>
<evidence type="ECO:0000256" key="9">
    <source>
        <dbReference type="SAM" id="SignalP"/>
    </source>
</evidence>
<comment type="similarity">
    <text evidence="2">Belongs to the outer membrane factor (OMF) (TC 1.B.17) family.</text>
</comment>